<evidence type="ECO:0000256" key="1">
    <source>
        <dbReference type="SAM" id="MobiDB-lite"/>
    </source>
</evidence>
<dbReference type="STRING" id="4615.A0A199UXL5"/>
<evidence type="ECO:0000313" key="3">
    <source>
        <dbReference type="Proteomes" id="UP000092600"/>
    </source>
</evidence>
<evidence type="ECO:0000313" key="2">
    <source>
        <dbReference type="EMBL" id="OAY69375.1"/>
    </source>
</evidence>
<reference evidence="2 3" key="1">
    <citation type="journal article" date="2016" name="DNA Res.">
        <title>The draft genome of MD-2 pineapple using hybrid error correction of long reads.</title>
        <authorList>
            <person name="Redwan R.M."/>
            <person name="Saidin A."/>
            <person name="Kumar S.V."/>
        </authorList>
    </citation>
    <scope>NUCLEOTIDE SEQUENCE [LARGE SCALE GENOMIC DNA]</scope>
    <source>
        <strain evidence="3">cv. MD2</strain>
        <tissue evidence="2">Leaf</tissue>
    </source>
</reference>
<feature type="compositionally biased region" description="Gly residues" evidence="1">
    <location>
        <begin position="15"/>
        <end position="27"/>
    </location>
</feature>
<keyword evidence="2" id="KW-0378">Hydrolase</keyword>
<feature type="region of interest" description="Disordered" evidence="1">
    <location>
        <begin position="1"/>
        <end position="32"/>
    </location>
</feature>
<protein>
    <submittedName>
        <fullName evidence="2">Alpha/beta hydrolase domain-containing protein 17A</fullName>
    </submittedName>
</protein>
<proteinExistence type="predicted"/>
<organism evidence="2 3">
    <name type="scientific">Ananas comosus</name>
    <name type="common">Pineapple</name>
    <name type="synonym">Ananas ananas</name>
    <dbReference type="NCBI Taxonomy" id="4615"/>
    <lineage>
        <taxon>Eukaryota</taxon>
        <taxon>Viridiplantae</taxon>
        <taxon>Streptophyta</taxon>
        <taxon>Embryophyta</taxon>
        <taxon>Tracheophyta</taxon>
        <taxon>Spermatophyta</taxon>
        <taxon>Magnoliopsida</taxon>
        <taxon>Liliopsida</taxon>
        <taxon>Poales</taxon>
        <taxon>Bromeliaceae</taxon>
        <taxon>Bromelioideae</taxon>
        <taxon>Ananas</taxon>
    </lineage>
</organism>
<dbReference type="EMBL" id="LSRQ01004444">
    <property type="protein sequence ID" value="OAY69375.1"/>
    <property type="molecule type" value="Genomic_DNA"/>
</dbReference>
<comment type="caution">
    <text evidence="2">The sequence shown here is derived from an EMBL/GenBank/DDBJ whole genome shotgun (WGS) entry which is preliminary data.</text>
</comment>
<name>A0A199UXL5_ANACO</name>
<gene>
    <name evidence="2" type="ORF">ACMD2_00992</name>
</gene>
<dbReference type="AlphaFoldDB" id="A0A199UXL5"/>
<dbReference type="GO" id="GO:0016787">
    <property type="term" value="F:hydrolase activity"/>
    <property type="evidence" value="ECO:0007669"/>
    <property type="project" value="UniProtKB-KW"/>
</dbReference>
<sequence>MRVASMSMSMSMSMSGGGGKGEGGGGRGEGEAEVRAVETRAGNRVVAAFWRHPGARLTVLYSHGNAADLGQMLHLFLELRAHLRVNIMRSAVRRPPARPWPFFFFCC</sequence>
<feature type="compositionally biased region" description="Low complexity" evidence="1">
    <location>
        <begin position="1"/>
        <end position="14"/>
    </location>
</feature>
<dbReference type="Proteomes" id="UP000092600">
    <property type="component" value="Unassembled WGS sequence"/>
</dbReference>
<accession>A0A199UXL5</accession>